<feature type="compositionally biased region" description="Basic and acidic residues" evidence="1">
    <location>
        <begin position="280"/>
        <end position="289"/>
    </location>
</feature>
<protein>
    <submittedName>
        <fullName evidence="4">Uncharacterized protein</fullName>
    </submittedName>
</protein>
<evidence type="ECO:0000256" key="3">
    <source>
        <dbReference type="SAM" id="SignalP"/>
    </source>
</evidence>
<accession>A0A9W7GQH8</accession>
<sequence>MKSILAALTIPTLLTTLVAGECPLTQEERYNNDGEQWNDPITSYDGRTIIPGMKPGYADCESCGYSGTGDGYRYFYNYAWNSEVAMKPFWEDRGKGWKEKPGFWRSCKGGYERDGWWGWWKKECKIPSSAKFLGESCSKKSECANDFVSGYADVTCAPTNNDEADPQWKCVLDEDSGAVSPYASTCSCFGVFSCESDDCNGNQCVLSTRDMKKHCKYADEGLFEGGTCSNCRQSDDACKAYGGQDPSKVDTSSIGISAGVVGFACVGLVGGVVMKRKRTREASKADPMKAVEMGNQDASSML</sequence>
<comment type="caution">
    <text evidence="4">The sequence shown here is derived from an EMBL/GenBank/DDBJ whole genome shotgun (WGS) entry which is preliminary data.</text>
</comment>
<evidence type="ECO:0000313" key="5">
    <source>
        <dbReference type="Proteomes" id="UP001165065"/>
    </source>
</evidence>
<dbReference type="OrthoDB" id="193028at2759"/>
<dbReference type="AlphaFoldDB" id="A0A9W7GQH8"/>
<keyword evidence="3" id="KW-0732">Signal</keyword>
<evidence type="ECO:0000313" key="4">
    <source>
        <dbReference type="EMBL" id="GMI48182.1"/>
    </source>
</evidence>
<organism evidence="4 5">
    <name type="scientific">Triparma columacea</name>
    <dbReference type="NCBI Taxonomy" id="722753"/>
    <lineage>
        <taxon>Eukaryota</taxon>
        <taxon>Sar</taxon>
        <taxon>Stramenopiles</taxon>
        <taxon>Ochrophyta</taxon>
        <taxon>Bolidophyceae</taxon>
        <taxon>Parmales</taxon>
        <taxon>Triparmaceae</taxon>
        <taxon>Triparma</taxon>
    </lineage>
</organism>
<proteinExistence type="predicted"/>
<reference evidence="5" key="1">
    <citation type="journal article" date="2023" name="Commun. Biol.">
        <title>Genome analysis of Parmales, the sister group of diatoms, reveals the evolutionary specialization of diatoms from phago-mixotrophs to photoautotrophs.</title>
        <authorList>
            <person name="Ban H."/>
            <person name="Sato S."/>
            <person name="Yoshikawa S."/>
            <person name="Yamada K."/>
            <person name="Nakamura Y."/>
            <person name="Ichinomiya M."/>
            <person name="Sato N."/>
            <person name="Blanc-Mathieu R."/>
            <person name="Endo H."/>
            <person name="Kuwata A."/>
            <person name="Ogata H."/>
        </authorList>
    </citation>
    <scope>NUCLEOTIDE SEQUENCE [LARGE SCALE GENOMIC DNA]</scope>
</reference>
<evidence type="ECO:0000256" key="1">
    <source>
        <dbReference type="SAM" id="MobiDB-lite"/>
    </source>
</evidence>
<evidence type="ECO:0000256" key="2">
    <source>
        <dbReference type="SAM" id="Phobius"/>
    </source>
</evidence>
<feature type="chain" id="PRO_5040907880" evidence="3">
    <location>
        <begin position="21"/>
        <end position="302"/>
    </location>
</feature>
<feature type="transmembrane region" description="Helical" evidence="2">
    <location>
        <begin position="254"/>
        <end position="274"/>
    </location>
</feature>
<name>A0A9W7GQH8_9STRA</name>
<keyword evidence="2" id="KW-1133">Transmembrane helix</keyword>
<feature type="signal peptide" evidence="3">
    <location>
        <begin position="1"/>
        <end position="20"/>
    </location>
</feature>
<keyword evidence="2" id="KW-0472">Membrane</keyword>
<dbReference type="Proteomes" id="UP001165065">
    <property type="component" value="Unassembled WGS sequence"/>
</dbReference>
<dbReference type="EMBL" id="BRYA01000378">
    <property type="protein sequence ID" value="GMI48182.1"/>
    <property type="molecule type" value="Genomic_DNA"/>
</dbReference>
<gene>
    <name evidence="4" type="ORF">TrCOL_g2034</name>
</gene>
<keyword evidence="5" id="KW-1185">Reference proteome</keyword>
<keyword evidence="2" id="KW-0812">Transmembrane</keyword>
<feature type="region of interest" description="Disordered" evidence="1">
    <location>
        <begin position="280"/>
        <end position="302"/>
    </location>
</feature>